<protein>
    <recommendedName>
        <fullName evidence="1">Bacterial transcriptional activator domain-containing protein</fullName>
    </recommendedName>
</protein>
<dbReference type="OrthoDB" id="3755432at2"/>
<dbReference type="PANTHER" id="PTHR35807">
    <property type="entry name" value="TRANSCRIPTIONAL REGULATOR REDD-RELATED"/>
    <property type="match status" value="1"/>
</dbReference>
<dbReference type="SMART" id="SM01043">
    <property type="entry name" value="BTAD"/>
    <property type="match status" value="1"/>
</dbReference>
<sequence>MRARRGRPVMTMAAEHVARPHLRQALLRTRISAVIAGAGYGKTALAAELLETHECPAARVRVRQDAADAHQLLESVRQALARARLEEASEILDATAADPSGLADALHDGLVEVSEPTLLLVDDAQRLQDDAARYLREAIEELPEPHVVVLCARWLPPELRPLSERPDATLLSSDDLAFSEAEIAELGRAYGLDLSEDDAGLLRRTTAGWPAALRMLLPALPAEDTGAAIQRHAQEPATLGALTESALGRLRPEDRDLVVQLAHLPLLDGPLTDRVAGRAGTLDTLAAAGLPLTPTRDGWWTITDPVRDQLVGRASLDTSTAETAARAYDLREERRAAVWVLLRAGCEERAVATAGSWSSQAAVQLGPEPLQRLCGSVSDAALRRDPRVLVHLSRACRHAHDIEGSHAALERAEALPPDPAMADEVEAERILAEMYQGREDDVHERAEELLARTDTDRPVVRAKALQAVARITASSREEADLRRADGLLAEAMGIWDRLGESSLLAQVALFRGLVVAWPLGRHEDAITYLDTALANAGAFSQQRANALPFLGYVLTYAGRHEEADRCFAETARLGERLQDRTAQVYAQWGFARSASHRGDAPGTVRAVDEALRLAGDRFVDTSGGAYLLADLAQLLDRVGEVDRAWDLLARADTADTGTLGLVPLAAFALHARSGDPQRAEDYLEEAVQRPALEPRERWRVALLRAEAARRRGARDDAAAHVRDALERAEATDVPDAPWIREARLAAQLAPLVTSEPADEPSPRTVVRLFDGFRVDHAGHDATPPDGRLAALVKIVALQGGSASSEQVIEALWPETDPHAGRQRLRRVLARLRRECADLVTRDGDRLTLPEGATIDHAAFVEAAREALHGSTGSREGARIALGLAGDLLPDNRGEEWVEPARREVARLRLALLDQVATAAAESGDADEAARLFGDAIAIAPFDTARHDRAAGLLEAAGRSAQAEALRRRARTAAWEDGATG</sequence>
<dbReference type="Gene3D" id="3.40.50.300">
    <property type="entry name" value="P-loop containing nucleotide triphosphate hydrolases"/>
    <property type="match status" value="1"/>
</dbReference>
<keyword evidence="3" id="KW-1185">Reference proteome</keyword>
<dbReference type="Pfam" id="PF13401">
    <property type="entry name" value="AAA_22"/>
    <property type="match status" value="1"/>
</dbReference>
<dbReference type="Proteomes" id="UP000291469">
    <property type="component" value="Chromosome"/>
</dbReference>
<dbReference type="AlphaFoldDB" id="A0A411YG76"/>
<dbReference type="InterPro" id="IPR051677">
    <property type="entry name" value="AfsR-DnrI-RedD_regulator"/>
</dbReference>
<evidence type="ECO:0000259" key="1">
    <source>
        <dbReference type="SMART" id="SM01043"/>
    </source>
</evidence>
<dbReference type="Gene3D" id="1.10.10.10">
    <property type="entry name" value="Winged helix-like DNA-binding domain superfamily/Winged helix DNA-binding domain"/>
    <property type="match status" value="1"/>
</dbReference>
<dbReference type="InterPro" id="IPR005158">
    <property type="entry name" value="BTAD"/>
</dbReference>
<feature type="domain" description="Bacterial transcriptional activator" evidence="1">
    <location>
        <begin position="854"/>
        <end position="973"/>
    </location>
</feature>
<dbReference type="InterPro" id="IPR036388">
    <property type="entry name" value="WH-like_DNA-bd_sf"/>
</dbReference>
<name>A0A411YG76_9ACTN</name>
<reference evidence="2 3" key="1">
    <citation type="submission" date="2019-01" db="EMBL/GenBank/DDBJ databases">
        <title>Egibacter rhizosphaerae EGI 80759T.</title>
        <authorList>
            <person name="Chen D.-D."/>
            <person name="Tian Y."/>
            <person name="Jiao J.-Y."/>
            <person name="Zhang X.-T."/>
            <person name="Zhang Y.-G."/>
            <person name="Zhang Y."/>
            <person name="Xiao M."/>
            <person name="Shu W.-S."/>
            <person name="Li W.-J."/>
        </authorList>
    </citation>
    <scope>NUCLEOTIDE SEQUENCE [LARGE SCALE GENOMIC DNA]</scope>
    <source>
        <strain evidence="2 3">EGI 80759</strain>
    </source>
</reference>
<dbReference type="InterPro" id="IPR049945">
    <property type="entry name" value="AAA_22"/>
</dbReference>
<dbReference type="KEGG" id="erz:ER308_11680"/>
<dbReference type="SUPFAM" id="SSF52540">
    <property type="entry name" value="P-loop containing nucleoside triphosphate hydrolases"/>
    <property type="match status" value="1"/>
</dbReference>
<dbReference type="InterPro" id="IPR011990">
    <property type="entry name" value="TPR-like_helical_dom_sf"/>
</dbReference>
<dbReference type="Gene3D" id="1.25.40.10">
    <property type="entry name" value="Tetratricopeptide repeat domain"/>
    <property type="match status" value="3"/>
</dbReference>
<organism evidence="2 3">
    <name type="scientific">Egibacter rhizosphaerae</name>
    <dbReference type="NCBI Taxonomy" id="1670831"/>
    <lineage>
        <taxon>Bacteria</taxon>
        <taxon>Bacillati</taxon>
        <taxon>Actinomycetota</taxon>
        <taxon>Nitriliruptoria</taxon>
        <taxon>Egibacterales</taxon>
        <taxon>Egibacteraceae</taxon>
        <taxon>Egibacter</taxon>
    </lineage>
</organism>
<dbReference type="InterPro" id="IPR027417">
    <property type="entry name" value="P-loop_NTPase"/>
</dbReference>
<evidence type="ECO:0000313" key="3">
    <source>
        <dbReference type="Proteomes" id="UP000291469"/>
    </source>
</evidence>
<dbReference type="EMBL" id="CP036402">
    <property type="protein sequence ID" value="QBI20157.1"/>
    <property type="molecule type" value="Genomic_DNA"/>
</dbReference>
<dbReference type="GO" id="GO:0016887">
    <property type="term" value="F:ATP hydrolysis activity"/>
    <property type="evidence" value="ECO:0007669"/>
    <property type="project" value="InterPro"/>
</dbReference>
<evidence type="ECO:0000313" key="2">
    <source>
        <dbReference type="EMBL" id="QBI20157.1"/>
    </source>
</evidence>
<proteinExistence type="predicted"/>
<gene>
    <name evidence="2" type="ORF">ER308_11680</name>
</gene>
<dbReference type="SUPFAM" id="SSF48452">
    <property type="entry name" value="TPR-like"/>
    <property type="match status" value="2"/>
</dbReference>
<accession>A0A411YG76</accession>